<dbReference type="AlphaFoldDB" id="A0A9P4HUJ8"/>
<feature type="region of interest" description="Disordered" evidence="1">
    <location>
        <begin position="1"/>
        <end position="44"/>
    </location>
</feature>
<proteinExistence type="predicted"/>
<evidence type="ECO:0000313" key="2">
    <source>
        <dbReference type="EMBL" id="KAF2086183.1"/>
    </source>
</evidence>
<reference evidence="2" key="1">
    <citation type="journal article" date="2020" name="Stud. Mycol.">
        <title>101 Dothideomycetes genomes: a test case for predicting lifestyles and emergence of pathogens.</title>
        <authorList>
            <person name="Haridas S."/>
            <person name="Albert R."/>
            <person name="Binder M."/>
            <person name="Bloem J."/>
            <person name="Labutti K."/>
            <person name="Salamov A."/>
            <person name="Andreopoulos B."/>
            <person name="Baker S."/>
            <person name="Barry K."/>
            <person name="Bills G."/>
            <person name="Bluhm B."/>
            <person name="Cannon C."/>
            <person name="Castanera R."/>
            <person name="Culley D."/>
            <person name="Daum C."/>
            <person name="Ezra D."/>
            <person name="Gonzalez J."/>
            <person name="Henrissat B."/>
            <person name="Kuo A."/>
            <person name="Liang C."/>
            <person name="Lipzen A."/>
            <person name="Lutzoni F."/>
            <person name="Magnuson J."/>
            <person name="Mondo S."/>
            <person name="Nolan M."/>
            <person name="Ohm R."/>
            <person name="Pangilinan J."/>
            <person name="Park H.-J."/>
            <person name="Ramirez L."/>
            <person name="Alfaro M."/>
            <person name="Sun H."/>
            <person name="Tritt A."/>
            <person name="Yoshinaga Y."/>
            <person name="Zwiers L.-H."/>
            <person name="Turgeon B."/>
            <person name="Goodwin S."/>
            <person name="Spatafora J."/>
            <person name="Crous P."/>
            <person name="Grigoriev I."/>
        </authorList>
    </citation>
    <scope>NUCLEOTIDE SEQUENCE</scope>
    <source>
        <strain evidence="2">CBS 121410</strain>
    </source>
</reference>
<gene>
    <name evidence="2" type="ORF">K490DRAFT_58160</name>
</gene>
<dbReference type="EMBL" id="ML978726">
    <property type="protein sequence ID" value="KAF2086183.1"/>
    <property type="molecule type" value="Genomic_DNA"/>
</dbReference>
<comment type="caution">
    <text evidence="2">The sequence shown here is derived from an EMBL/GenBank/DDBJ whole genome shotgun (WGS) entry which is preliminary data.</text>
</comment>
<name>A0A9P4HUJ8_9PEZI</name>
<accession>A0A9P4HUJ8</accession>
<feature type="compositionally biased region" description="Acidic residues" evidence="1">
    <location>
        <begin position="180"/>
        <end position="191"/>
    </location>
</feature>
<keyword evidence="3" id="KW-1185">Reference proteome</keyword>
<dbReference type="Proteomes" id="UP000799776">
    <property type="component" value="Unassembled WGS sequence"/>
</dbReference>
<protein>
    <submittedName>
        <fullName evidence="2">Uncharacterized protein</fullName>
    </submittedName>
</protein>
<evidence type="ECO:0000256" key="1">
    <source>
        <dbReference type="SAM" id="MobiDB-lite"/>
    </source>
</evidence>
<organism evidence="2 3">
    <name type="scientific">Saccharata proteae CBS 121410</name>
    <dbReference type="NCBI Taxonomy" id="1314787"/>
    <lineage>
        <taxon>Eukaryota</taxon>
        <taxon>Fungi</taxon>
        <taxon>Dikarya</taxon>
        <taxon>Ascomycota</taxon>
        <taxon>Pezizomycotina</taxon>
        <taxon>Dothideomycetes</taxon>
        <taxon>Dothideomycetes incertae sedis</taxon>
        <taxon>Botryosphaeriales</taxon>
        <taxon>Saccharataceae</taxon>
        <taxon>Saccharata</taxon>
    </lineage>
</organism>
<sequence>MSSSSSSSSSSLSSSPSPGSNQMEAARTLREAAGEAVKRLRRKVAARTGSVFRKTVRMVPYAMQRQDSGRSGGGSSSKSVSHKQPWLSYRLAKLAAGLRAGEQQEIHIARDVGGPWLAARASHTYAAPEQIPTSSQLDAPTQSRKVRLRLVARQARLARATTTRATTTTATTTTTGKTIDDEDDDDDDDDNDRAANQIGEVLLQDQGAARGGSDKTGLPGPGHGSLVARRLAVQGISSGLNGPGLWAMVVEGGRGWSRVDSGRDNSIVCCD</sequence>
<evidence type="ECO:0000313" key="3">
    <source>
        <dbReference type="Proteomes" id="UP000799776"/>
    </source>
</evidence>
<feature type="region of interest" description="Disordered" evidence="1">
    <location>
        <begin position="157"/>
        <end position="223"/>
    </location>
</feature>
<feature type="region of interest" description="Disordered" evidence="1">
    <location>
        <begin position="62"/>
        <end position="82"/>
    </location>
</feature>
<feature type="compositionally biased region" description="Low complexity" evidence="1">
    <location>
        <begin position="157"/>
        <end position="177"/>
    </location>
</feature>
<feature type="compositionally biased region" description="Basic and acidic residues" evidence="1">
    <location>
        <begin position="27"/>
        <end position="38"/>
    </location>
</feature>
<feature type="compositionally biased region" description="Low complexity" evidence="1">
    <location>
        <begin position="1"/>
        <end position="20"/>
    </location>
</feature>